<feature type="domain" description="N-acetyltransferase" evidence="1">
    <location>
        <begin position="1"/>
        <end position="133"/>
    </location>
</feature>
<accession>A0A9D1INK9</accession>
<dbReference type="EMBL" id="DVMT01000045">
    <property type="protein sequence ID" value="HIU40547.1"/>
    <property type="molecule type" value="Genomic_DNA"/>
</dbReference>
<reference evidence="2" key="2">
    <citation type="journal article" date="2021" name="PeerJ">
        <title>Extensive microbial diversity within the chicken gut microbiome revealed by metagenomics and culture.</title>
        <authorList>
            <person name="Gilroy R."/>
            <person name="Ravi A."/>
            <person name="Getino M."/>
            <person name="Pursley I."/>
            <person name="Horton D.L."/>
            <person name="Alikhan N.F."/>
            <person name="Baker D."/>
            <person name="Gharbi K."/>
            <person name="Hall N."/>
            <person name="Watson M."/>
            <person name="Adriaenssens E.M."/>
            <person name="Foster-Nyarko E."/>
            <person name="Jarju S."/>
            <person name="Secka A."/>
            <person name="Antonio M."/>
            <person name="Oren A."/>
            <person name="Chaudhuri R.R."/>
            <person name="La Ragione R."/>
            <person name="Hildebrand F."/>
            <person name="Pallen M.J."/>
        </authorList>
    </citation>
    <scope>NUCLEOTIDE SEQUENCE</scope>
    <source>
        <strain evidence="2">CHK193-30670</strain>
    </source>
</reference>
<dbReference type="CDD" id="cd04301">
    <property type="entry name" value="NAT_SF"/>
    <property type="match status" value="1"/>
</dbReference>
<name>A0A9D1INK9_9FIRM</name>
<proteinExistence type="predicted"/>
<evidence type="ECO:0000313" key="2">
    <source>
        <dbReference type="EMBL" id="HIU40547.1"/>
    </source>
</evidence>
<reference evidence="2" key="1">
    <citation type="submission" date="2020-10" db="EMBL/GenBank/DDBJ databases">
        <authorList>
            <person name="Gilroy R."/>
        </authorList>
    </citation>
    <scope>NUCLEOTIDE SEQUENCE</scope>
    <source>
        <strain evidence="2">CHK193-30670</strain>
    </source>
</reference>
<comment type="caution">
    <text evidence="2">The sequence shown here is derived from an EMBL/GenBank/DDBJ whole genome shotgun (WGS) entry which is preliminary data.</text>
</comment>
<dbReference type="InterPro" id="IPR000182">
    <property type="entry name" value="GNAT_dom"/>
</dbReference>
<dbReference type="SUPFAM" id="SSF55729">
    <property type="entry name" value="Acyl-CoA N-acyltransferases (Nat)"/>
    <property type="match status" value="1"/>
</dbReference>
<organism evidence="2 3">
    <name type="scientific">Candidatus Aphodocola excrementigallinarum</name>
    <dbReference type="NCBI Taxonomy" id="2840670"/>
    <lineage>
        <taxon>Bacteria</taxon>
        <taxon>Bacillati</taxon>
        <taxon>Bacillota</taxon>
        <taxon>Bacilli</taxon>
        <taxon>Candidatus Aphodocola</taxon>
    </lineage>
</organism>
<evidence type="ECO:0000259" key="1">
    <source>
        <dbReference type="PROSITE" id="PS51186"/>
    </source>
</evidence>
<dbReference type="AlphaFoldDB" id="A0A9D1INK9"/>
<protein>
    <submittedName>
        <fullName evidence="2">GNAT family N-acetyltransferase</fullName>
    </submittedName>
</protein>
<evidence type="ECO:0000313" key="3">
    <source>
        <dbReference type="Proteomes" id="UP000824074"/>
    </source>
</evidence>
<dbReference type="Gene3D" id="3.40.630.30">
    <property type="match status" value="1"/>
</dbReference>
<dbReference type="InterPro" id="IPR016181">
    <property type="entry name" value="Acyl_CoA_acyltransferase"/>
</dbReference>
<sequence length="133" mass="15979">MIRYANENDIEIISKYDKHISKEELVNIIKLKRVIVMYEGDKFVGWLRYNLFWDNTPFMNMLYLLDNERGKGNGSRLVIFWENEMKQKNYEFVLTSTQSNEEAQFFYRKIGYVDSGALLLPNEPLEIIFYKKL</sequence>
<dbReference type="Proteomes" id="UP000824074">
    <property type="component" value="Unassembled WGS sequence"/>
</dbReference>
<gene>
    <name evidence="2" type="ORF">IAB68_04540</name>
</gene>
<dbReference type="PROSITE" id="PS51186">
    <property type="entry name" value="GNAT"/>
    <property type="match status" value="1"/>
</dbReference>
<dbReference type="GO" id="GO:0016747">
    <property type="term" value="F:acyltransferase activity, transferring groups other than amino-acyl groups"/>
    <property type="evidence" value="ECO:0007669"/>
    <property type="project" value="InterPro"/>
</dbReference>
<dbReference type="Pfam" id="PF00583">
    <property type="entry name" value="Acetyltransf_1"/>
    <property type="match status" value="1"/>
</dbReference>